<proteinExistence type="predicted"/>
<dbReference type="RefSeq" id="WP_125228027.1">
    <property type="nucleotide sequence ID" value="NZ_RQYT01000017.1"/>
</dbReference>
<dbReference type="OrthoDB" id="3508456at2"/>
<protein>
    <submittedName>
        <fullName evidence="2">Uncharacterized protein</fullName>
    </submittedName>
</protein>
<organism evidence="2 3">
    <name type="scientific">Arachnia propionica</name>
    <dbReference type="NCBI Taxonomy" id="1750"/>
    <lineage>
        <taxon>Bacteria</taxon>
        <taxon>Bacillati</taxon>
        <taxon>Actinomycetota</taxon>
        <taxon>Actinomycetes</taxon>
        <taxon>Propionibacteriales</taxon>
        <taxon>Propionibacteriaceae</taxon>
        <taxon>Arachnia</taxon>
    </lineage>
</organism>
<dbReference type="InterPro" id="IPR007343">
    <property type="entry name" value="Uncharacterised_pept_Zn_put"/>
</dbReference>
<feature type="region of interest" description="Disordered" evidence="1">
    <location>
        <begin position="1"/>
        <end position="36"/>
    </location>
</feature>
<gene>
    <name evidence="2" type="ORF">EII35_08435</name>
</gene>
<dbReference type="Proteomes" id="UP000280935">
    <property type="component" value="Unassembled WGS sequence"/>
</dbReference>
<evidence type="ECO:0000256" key="1">
    <source>
        <dbReference type="SAM" id="MobiDB-lite"/>
    </source>
</evidence>
<evidence type="ECO:0000313" key="2">
    <source>
        <dbReference type="EMBL" id="RRD49382.1"/>
    </source>
</evidence>
<name>A0A3P1WRX3_9ACTN</name>
<sequence length="270" mass="30668">MPTLATDRERQEPKPPPLPKATESPGGFTTYPQPRRPAWLPEQTVEDLLPETSFPDSLTRHPLFLAEYPVADCPDPHPFKDQEEYRRYSADLAECILTAWTPHFTTLGRPLNPVQVVSFETHISTPCGDHDARFSAMYCPANETIYLGRESFEEDLHDPTYAAMTTIHEVFHHIQYNSGILELAYTLPIDELEISRRVELQTICSESRQSLTLDIGFSGRDYRRLMSALKQVGEEVHGSNESLTYWGGRGFHVTTLQGCNTWLVPSDMVD</sequence>
<comment type="caution">
    <text evidence="2">The sequence shown here is derived from an EMBL/GenBank/DDBJ whole genome shotgun (WGS) entry which is preliminary data.</text>
</comment>
<accession>A0A3P1WRX3</accession>
<evidence type="ECO:0000313" key="3">
    <source>
        <dbReference type="Proteomes" id="UP000280935"/>
    </source>
</evidence>
<dbReference type="Pfam" id="PF04228">
    <property type="entry name" value="Zn_peptidase"/>
    <property type="match status" value="1"/>
</dbReference>
<reference evidence="2 3" key="1">
    <citation type="submission" date="2018-11" db="EMBL/GenBank/DDBJ databases">
        <title>Genomes From Bacteria Associated with the Canine Oral Cavity: a Test Case for Automated Genome-Based Taxonomic Assignment.</title>
        <authorList>
            <person name="Coil D.A."/>
            <person name="Jospin G."/>
            <person name="Darling A.E."/>
            <person name="Wallis C."/>
            <person name="Davis I.J."/>
            <person name="Harris S."/>
            <person name="Eisen J.A."/>
            <person name="Holcombe L.J."/>
            <person name="O'Flynn C."/>
        </authorList>
    </citation>
    <scope>NUCLEOTIDE SEQUENCE [LARGE SCALE GENOMIC DNA]</scope>
    <source>
        <strain evidence="2 3">OH2822_COT-296</strain>
    </source>
</reference>
<feature type="compositionally biased region" description="Basic and acidic residues" evidence="1">
    <location>
        <begin position="1"/>
        <end position="13"/>
    </location>
</feature>
<dbReference type="EMBL" id="RQYT01000017">
    <property type="protein sequence ID" value="RRD49382.1"/>
    <property type="molecule type" value="Genomic_DNA"/>
</dbReference>
<dbReference type="AlphaFoldDB" id="A0A3P1WRX3"/>